<feature type="transmembrane region" description="Helical" evidence="1">
    <location>
        <begin position="117"/>
        <end position="137"/>
    </location>
</feature>
<gene>
    <name evidence="3" type="ORF">D4T97_012495</name>
</gene>
<keyword evidence="3" id="KW-0645">Protease</keyword>
<dbReference type="Pfam" id="PF02517">
    <property type="entry name" value="Rce1-like"/>
    <property type="match status" value="1"/>
</dbReference>
<accession>A0A429XY75</accession>
<dbReference type="AlphaFoldDB" id="A0A429XY75"/>
<evidence type="ECO:0000313" key="3">
    <source>
        <dbReference type="EMBL" id="RST73693.1"/>
    </source>
</evidence>
<evidence type="ECO:0000256" key="1">
    <source>
        <dbReference type="SAM" id="Phobius"/>
    </source>
</evidence>
<evidence type="ECO:0000259" key="2">
    <source>
        <dbReference type="Pfam" id="PF02517"/>
    </source>
</evidence>
<dbReference type="InterPro" id="IPR003675">
    <property type="entry name" value="Rce1/LyrA-like_dom"/>
</dbReference>
<comment type="caution">
    <text evidence="3">The sequence shown here is derived from an EMBL/GenBank/DDBJ whole genome shotgun (WGS) entry which is preliminary data.</text>
</comment>
<protein>
    <submittedName>
        <fullName evidence="3">CPBP family intramembrane metalloprotease</fullName>
    </submittedName>
</protein>
<dbReference type="Proteomes" id="UP000287156">
    <property type="component" value="Unassembled WGS sequence"/>
</dbReference>
<sequence>MRQKSQAELIRQMSHRELVGHLYLTQLILLGISLIAGLFLFDQITDIFSRFRFDSRWVLWGVINGTVVVVIDIILINVLPKRYYDDGGINNKIFQTMPLWQIPVVAFVIAFSEELLFRGILQTKFGLIAASIIFAIIHLRYWSHWYLLVNVIGLSFWIGIVYNLADQQLWPVIAMHFTIDFLLGMYIKFGFSRKDCKRGD</sequence>
<feature type="transmembrane region" description="Helical" evidence="1">
    <location>
        <begin position="21"/>
        <end position="41"/>
    </location>
</feature>
<name>A0A429XY75_9BACI</name>
<feature type="transmembrane region" description="Helical" evidence="1">
    <location>
        <begin position="144"/>
        <end position="162"/>
    </location>
</feature>
<dbReference type="GO" id="GO:0008237">
    <property type="term" value="F:metallopeptidase activity"/>
    <property type="evidence" value="ECO:0007669"/>
    <property type="project" value="UniProtKB-KW"/>
</dbReference>
<evidence type="ECO:0000313" key="4">
    <source>
        <dbReference type="Proteomes" id="UP000287156"/>
    </source>
</evidence>
<feature type="domain" description="CAAX prenyl protease 2/Lysostaphin resistance protein A-like" evidence="2">
    <location>
        <begin position="97"/>
        <end position="182"/>
    </location>
</feature>
<reference evidence="3" key="1">
    <citation type="submission" date="2018-12" db="EMBL/GenBank/DDBJ databases">
        <authorList>
            <person name="Sun L."/>
            <person name="Chen Z."/>
        </authorList>
    </citation>
    <scope>NUCLEOTIDE SEQUENCE [LARGE SCALE GENOMIC DNA]</scope>
    <source>
        <strain evidence="3">3-2-2</strain>
    </source>
</reference>
<keyword evidence="4" id="KW-1185">Reference proteome</keyword>
<dbReference type="EMBL" id="QYTV02000005">
    <property type="protein sequence ID" value="RST73693.1"/>
    <property type="molecule type" value="Genomic_DNA"/>
</dbReference>
<dbReference type="RefSeq" id="WP_126051081.1">
    <property type="nucleotide sequence ID" value="NZ_QYTV02000005.1"/>
</dbReference>
<feature type="transmembrane region" description="Helical" evidence="1">
    <location>
        <begin position="168"/>
        <end position="187"/>
    </location>
</feature>
<keyword evidence="1" id="KW-0472">Membrane</keyword>
<keyword evidence="3" id="KW-0482">Metalloprotease</keyword>
<dbReference type="GO" id="GO:0004175">
    <property type="term" value="F:endopeptidase activity"/>
    <property type="evidence" value="ECO:0007669"/>
    <property type="project" value="UniProtKB-ARBA"/>
</dbReference>
<proteinExistence type="predicted"/>
<dbReference type="GO" id="GO:0080120">
    <property type="term" value="P:CAAX-box protein maturation"/>
    <property type="evidence" value="ECO:0007669"/>
    <property type="project" value="UniProtKB-ARBA"/>
</dbReference>
<feature type="transmembrane region" description="Helical" evidence="1">
    <location>
        <begin position="57"/>
        <end position="80"/>
    </location>
</feature>
<organism evidence="3 4">
    <name type="scientific">Siminovitchia acidinfaciens</name>
    <dbReference type="NCBI Taxonomy" id="2321395"/>
    <lineage>
        <taxon>Bacteria</taxon>
        <taxon>Bacillati</taxon>
        <taxon>Bacillota</taxon>
        <taxon>Bacilli</taxon>
        <taxon>Bacillales</taxon>
        <taxon>Bacillaceae</taxon>
        <taxon>Siminovitchia</taxon>
    </lineage>
</organism>
<dbReference type="GO" id="GO:0006508">
    <property type="term" value="P:proteolysis"/>
    <property type="evidence" value="ECO:0007669"/>
    <property type="project" value="UniProtKB-KW"/>
</dbReference>
<keyword evidence="3" id="KW-0378">Hydrolase</keyword>
<keyword evidence="1" id="KW-1133">Transmembrane helix</keyword>
<feature type="transmembrane region" description="Helical" evidence="1">
    <location>
        <begin position="92"/>
        <end position="111"/>
    </location>
</feature>
<dbReference type="OrthoDB" id="1523022at2"/>
<keyword evidence="1" id="KW-0812">Transmembrane</keyword>